<dbReference type="RefSeq" id="WP_150887180.1">
    <property type="nucleotide sequence ID" value="NZ_CP032452.1"/>
</dbReference>
<evidence type="ECO:0000313" key="2">
    <source>
        <dbReference type="EMBL" id="QEZ70341.1"/>
    </source>
</evidence>
<proteinExistence type="predicted"/>
<name>A0A5P3XJ09_PARBF</name>
<dbReference type="EMBL" id="CP032452">
    <property type="protein sequence ID" value="QEZ70341.1"/>
    <property type="molecule type" value="Genomic_DNA"/>
</dbReference>
<keyword evidence="1" id="KW-0472">Membrane</keyword>
<organism evidence="2 3">
    <name type="scientific">Paraclostridium bifermentans</name>
    <name type="common">Clostridium bifermentans</name>
    <dbReference type="NCBI Taxonomy" id="1490"/>
    <lineage>
        <taxon>Bacteria</taxon>
        <taxon>Bacillati</taxon>
        <taxon>Bacillota</taxon>
        <taxon>Clostridia</taxon>
        <taxon>Peptostreptococcales</taxon>
        <taxon>Peptostreptococcaceae</taxon>
        <taxon>Paraclostridium</taxon>
    </lineage>
</organism>
<protein>
    <submittedName>
        <fullName evidence="2">Uncharacterized protein</fullName>
    </submittedName>
</protein>
<accession>A0A5P3XJ09</accession>
<evidence type="ECO:0000313" key="3">
    <source>
        <dbReference type="Proteomes" id="UP000326961"/>
    </source>
</evidence>
<feature type="transmembrane region" description="Helical" evidence="1">
    <location>
        <begin position="78"/>
        <end position="98"/>
    </location>
</feature>
<keyword evidence="1" id="KW-0812">Transmembrane</keyword>
<dbReference type="AlphaFoldDB" id="A0A5P3XJ09"/>
<keyword evidence="1" id="KW-1133">Transmembrane helix</keyword>
<gene>
    <name evidence="2" type="ORF">D4A35_16095</name>
</gene>
<reference evidence="2 3" key="1">
    <citation type="submission" date="2018-09" db="EMBL/GenBank/DDBJ databases">
        <title>A clostridial neurotoxin that targets Anopheles mosquitoes.</title>
        <authorList>
            <person name="Contreras E."/>
            <person name="Masuyer G."/>
            <person name="Qureshi N."/>
            <person name="Chawla S."/>
            <person name="Lim H.L."/>
            <person name="Chen J."/>
            <person name="Stenmark P."/>
            <person name="Gill S."/>
        </authorList>
    </citation>
    <scope>NUCLEOTIDE SEQUENCE [LARGE SCALE GENOMIC DNA]</scope>
    <source>
        <strain evidence="2 3">Cbm</strain>
    </source>
</reference>
<evidence type="ECO:0000256" key="1">
    <source>
        <dbReference type="SAM" id="Phobius"/>
    </source>
</evidence>
<sequence>MIEYNDWKMIDWIIAGIVAISFLEIPDWFLRNKPYTIPTVATVYDYPDNIPIIIAGVFLIYYFLSGVYWIINKKINRVVHHCLVATLYISMVVLYIIAYNSGM</sequence>
<dbReference type="Proteomes" id="UP000326961">
    <property type="component" value="Chromosome"/>
</dbReference>
<feature type="transmembrane region" description="Helical" evidence="1">
    <location>
        <begin position="12"/>
        <end position="30"/>
    </location>
</feature>
<feature type="transmembrane region" description="Helical" evidence="1">
    <location>
        <begin position="50"/>
        <end position="71"/>
    </location>
</feature>